<keyword evidence="3" id="KW-1185">Reference proteome</keyword>
<dbReference type="EMBL" id="PSNW01000001">
    <property type="protein sequence ID" value="PPE75477.1"/>
    <property type="molecule type" value="Genomic_DNA"/>
</dbReference>
<dbReference type="InterPro" id="IPR011740">
    <property type="entry name" value="DUF2460"/>
</dbReference>
<dbReference type="Pfam" id="PF09343">
    <property type="entry name" value="DUF2460"/>
    <property type="match status" value="1"/>
</dbReference>
<name>A0A2S5TKJ0_9GAMM</name>
<protein>
    <recommendedName>
        <fullName evidence="1">DUF2460 domain-containing protein</fullName>
    </recommendedName>
</protein>
<gene>
    <name evidence="2" type="ORF">C3942_00870</name>
</gene>
<dbReference type="RefSeq" id="WP_104228443.1">
    <property type="nucleotide sequence ID" value="NZ_PSNW01000001.1"/>
</dbReference>
<evidence type="ECO:0000313" key="2">
    <source>
        <dbReference type="EMBL" id="PPE75477.1"/>
    </source>
</evidence>
<organism evidence="2 3">
    <name type="scientific">Solimonas fluminis</name>
    <dbReference type="NCBI Taxonomy" id="2086571"/>
    <lineage>
        <taxon>Bacteria</taxon>
        <taxon>Pseudomonadati</taxon>
        <taxon>Pseudomonadota</taxon>
        <taxon>Gammaproteobacteria</taxon>
        <taxon>Nevskiales</taxon>
        <taxon>Nevskiaceae</taxon>
        <taxon>Solimonas</taxon>
    </lineage>
</organism>
<feature type="domain" description="DUF2460" evidence="1">
    <location>
        <begin position="8"/>
        <end position="193"/>
    </location>
</feature>
<sequence>MSFLEAPAFPACPSFGYSFSPGYSVRIVQMESGRELRNRNWARPLIRVSCTVGPREEEEIYSLLGFWHAVGGTECGFRFRNPADCLSCAIGQTPAATDQPLVSTGDSPAAYQLTKRYTRGARSQDIDIVKPVPGAVIVANQLGELQPPTAYTLDTTTGILVPNGGFVGVPATWGGEFDLPMRFDSEFPIEIIDQRIQSVTFTLVELRNP</sequence>
<accession>A0A2S5TKJ0</accession>
<evidence type="ECO:0000259" key="1">
    <source>
        <dbReference type="Pfam" id="PF09343"/>
    </source>
</evidence>
<evidence type="ECO:0000313" key="3">
    <source>
        <dbReference type="Proteomes" id="UP000238220"/>
    </source>
</evidence>
<dbReference type="OrthoDB" id="1685145at2"/>
<reference evidence="2 3" key="1">
    <citation type="submission" date="2018-02" db="EMBL/GenBank/DDBJ databases">
        <title>Genome sequencing of Solimonas sp. HR-BB.</title>
        <authorList>
            <person name="Lee Y."/>
            <person name="Jeon C.O."/>
        </authorList>
    </citation>
    <scope>NUCLEOTIDE SEQUENCE [LARGE SCALE GENOMIC DNA]</scope>
    <source>
        <strain evidence="2 3">HR-BB</strain>
    </source>
</reference>
<dbReference type="AlphaFoldDB" id="A0A2S5TKJ0"/>
<dbReference type="Proteomes" id="UP000238220">
    <property type="component" value="Unassembled WGS sequence"/>
</dbReference>
<proteinExistence type="predicted"/>
<comment type="caution">
    <text evidence="2">The sequence shown here is derived from an EMBL/GenBank/DDBJ whole genome shotgun (WGS) entry which is preliminary data.</text>
</comment>